<dbReference type="CDD" id="cd07814">
    <property type="entry name" value="SRPBCC_CalC_Aha1-like"/>
    <property type="match status" value="1"/>
</dbReference>
<name>A0A4V3DEB8_9SPHI</name>
<dbReference type="Pfam" id="PF08327">
    <property type="entry name" value="AHSA1"/>
    <property type="match status" value="1"/>
</dbReference>
<proteinExistence type="inferred from homology"/>
<dbReference type="AlphaFoldDB" id="A0A4V3DEB8"/>
<evidence type="ECO:0000313" key="3">
    <source>
        <dbReference type="EMBL" id="TDQ80079.1"/>
    </source>
</evidence>
<dbReference type="EMBL" id="SNYV01000011">
    <property type="protein sequence ID" value="TDQ80079.1"/>
    <property type="molecule type" value="Genomic_DNA"/>
</dbReference>
<sequence>MANIELVNYIKAPISTVYQTLTTREGLAQIWTKRLNVKPQVGFINEFDFNEPELTKMKILELEENKKIVWECIESDKEWVGTTISFELSERNNKVAVLLTHADWRAITEYYKWCNYNWAMFLQRLGNYCEHSSINQ</sequence>
<dbReference type="Proteomes" id="UP000295292">
    <property type="component" value="Unassembled WGS sequence"/>
</dbReference>
<dbReference type="OrthoDB" id="287565at2"/>
<feature type="domain" description="Activator of Hsp90 ATPase homologue 1/2-like C-terminal" evidence="2">
    <location>
        <begin position="11"/>
        <end position="129"/>
    </location>
</feature>
<dbReference type="InterPro" id="IPR023393">
    <property type="entry name" value="START-like_dom_sf"/>
</dbReference>
<evidence type="ECO:0000256" key="1">
    <source>
        <dbReference type="ARBA" id="ARBA00006817"/>
    </source>
</evidence>
<evidence type="ECO:0000259" key="2">
    <source>
        <dbReference type="Pfam" id="PF08327"/>
    </source>
</evidence>
<evidence type="ECO:0000313" key="4">
    <source>
        <dbReference type="Proteomes" id="UP000295292"/>
    </source>
</evidence>
<dbReference type="RefSeq" id="WP_133583825.1">
    <property type="nucleotide sequence ID" value="NZ_SNYV01000011.1"/>
</dbReference>
<accession>A0A4V3DEB8</accession>
<comment type="caution">
    <text evidence="3">The sequence shown here is derived from an EMBL/GenBank/DDBJ whole genome shotgun (WGS) entry which is preliminary data.</text>
</comment>
<dbReference type="InterPro" id="IPR013538">
    <property type="entry name" value="ASHA1/2-like_C"/>
</dbReference>
<keyword evidence="4" id="KW-1185">Reference proteome</keyword>
<gene>
    <name evidence="3" type="ORF">CLV99_1533</name>
</gene>
<protein>
    <submittedName>
        <fullName evidence="3">Activator of Hsp90 ATPase-like protein</fullName>
    </submittedName>
</protein>
<dbReference type="Gene3D" id="3.30.530.20">
    <property type="match status" value="1"/>
</dbReference>
<dbReference type="SUPFAM" id="SSF55961">
    <property type="entry name" value="Bet v1-like"/>
    <property type="match status" value="1"/>
</dbReference>
<comment type="similarity">
    <text evidence="1">Belongs to the AHA1 family.</text>
</comment>
<reference evidence="3 4" key="1">
    <citation type="submission" date="2019-03" db="EMBL/GenBank/DDBJ databases">
        <title>Genomic Encyclopedia of Archaeal and Bacterial Type Strains, Phase II (KMG-II): from individual species to whole genera.</title>
        <authorList>
            <person name="Goeker M."/>
        </authorList>
    </citation>
    <scope>NUCLEOTIDE SEQUENCE [LARGE SCALE GENOMIC DNA]</scope>
    <source>
        <strain evidence="3 4">DSM 28353</strain>
    </source>
</reference>
<organism evidence="3 4">
    <name type="scientific">Sphingobacterium yanglingense</name>
    <dbReference type="NCBI Taxonomy" id="1437280"/>
    <lineage>
        <taxon>Bacteria</taxon>
        <taxon>Pseudomonadati</taxon>
        <taxon>Bacteroidota</taxon>
        <taxon>Sphingobacteriia</taxon>
        <taxon>Sphingobacteriales</taxon>
        <taxon>Sphingobacteriaceae</taxon>
        <taxon>Sphingobacterium</taxon>
    </lineage>
</organism>